<dbReference type="AlphaFoldDB" id="A0A2J6R905"/>
<proteinExistence type="predicted"/>
<name>A0A2J6R905_HYAVF</name>
<dbReference type="Proteomes" id="UP000235786">
    <property type="component" value="Unassembled WGS sequence"/>
</dbReference>
<keyword evidence="2" id="KW-1185">Reference proteome</keyword>
<evidence type="ECO:0000313" key="1">
    <source>
        <dbReference type="EMBL" id="PMD34976.1"/>
    </source>
</evidence>
<protein>
    <submittedName>
        <fullName evidence="1">Uncharacterized protein</fullName>
    </submittedName>
</protein>
<sequence>MRQALPAVNNEGIQILCCLDWLVLASQEIIPSTRKCRAVCTVLARRVHSSCGAPCLSNRRIYCIAGSLSNTRQGIKEAGLTKALFSRRFKRLDSSLAFLGKIPKRPTRGGSARDGLAFATLRPPRVLQRVCRSIKAPSNKSPVSRQCSFCANPSF</sequence>
<organism evidence="1 2">
    <name type="scientific">Hyaloscypha variabilis (strain UAMH 11265 / GT02V1 / F)</name>
    <name type="common">Meliniomyces variabilis</name>
    <dbReference type="NCBI Taxonomy" id="1149755"/>
    <lineage>
        <taxon>Eukaryota</taxon>
        <taxon>Fungi</taxon>
        <taxon>Dikarya</taxon>
        <taxon>Ascomycota</taxon>
        <taxon>Pezizomycotina</taxon>
        <taxon>Leotiomycetes</taxon>
        <taxon>Helotiales</taxon>
        <taxon>Hyaloscyphaceae</taxon>
        <taxon>Hyaloscypha</taxon>
        <taxon>Hyaloscypha variabilis</taxon>
    </lineage>
</organism>
<accession>A0A2J6R905</accession>
<gene>
    <name evidence="1" type="ORF">L207DRAFT_129570</name>
</gene>
<dbReference type="EMBL" id="KZ613953">
    <property type="protein sequence ID" value="PMD34976.1"/>
    <property type="molecule type" value="Genomic_DNA"/>
</dbReference>
<evidence type="ECO:0000313" key="2">
    <source>
        <dbReference type="Proteomes" id="UP000235786"/>
    </source>
</evidence>
<reference evidence="1 2" key="1">
    <citation type="submission" date="2016-04" db="EMBL/GenBank/DDBJ databases">
        <title>A degradative enzymes factory behind the ericoid mycorrhizal symbiosis.</title>
        <authorList>
            <consortium name="DOE Joint Genome Institute"/>
            <person name="Martino E."/>
            <person name="Morin E."/>
            <person name="Grelet G."/>
            <person name="Kuo A."/>
            <person name="Kohler A."/>
            <person name="Daghino S."/>
            <person name="Barry K."/>
            <person name="Choi C."/>
            <person name="Cichocki N."/>
            <person name="Clum A."/>
            <person name="Copeland A."/>
            <person name="Hainaut M."/>
            <person name="Haridas S."/>
            <person name="Labutti K."/>
            <person name="Lindquist E."/>
            <person name="Lipzen A."/>
            <person name="Khouja H.-R."/>
            <person name="Murat C."/>
            <person name="Ohm R."/>
            <person name="Olson A."/>
            <person name="Spatafora J."/>
            <person name="Veneault-Fourrey C."/>
            <person name="Henrissat B."/>
            <person name="Grigoriev I."/>
            <person name="Martin F."/>
            <person name="Perotto S."/>
        </authorList>
    </citation>
    <scope>NUCLEOTIDE SEQUENCE [LARGE SCALE GENOMIC DNA]</scope>
    <source>
        <strain evidence="1 2">F</strain>
    </source>
</reference>